<dbReference type="GO" id="GO:0009986">
    <property type="term" value="C:cell surface"/>
    <property type="evidence" value="ECO:0007669"/>
    <property type="project" value="TreeGrafter"/>
</dbReference>
<dbReference type="InterPro" id="IPR013783">
    <property type="entry name" value="Ig-like_fold"/>
</dbReference>
<feature type="region of interest" description="Disordered" evidence="1">
    <location>
        <begin position="333"/>
        <end position="393"/>
    </location>
</feature>
<dbReference type="InterPro" id="IPR003598">
    <property type="entry name" value="Ig_sub2"/>
</dbReference>
<keyword evidence="2" id="KW-0472">Membrane</keyword>
<keyword evidence="6" id="KW-1185">Reference proteome</keyword>
<feature type="domain" description="Ig-like" evidence="4">
    <location>
        <begin position="94"/>
        <end position="184"/>
    </location>
</feature>
<dbReference type="AlphaFoldDB" id="A0A8J6K8D9"/>
<dbReference type="GO" id="GO:0016020">
    <property type="term" value="C:membrane"/>
    <property type="evidence" value="ECO:0007669"/>
    <property type="project" value="InterPro"/>
</dbReference>
<dbReference type="SUPFAM" id="SSF48726">
    <property type="entry name" value="Immunoglobulin"/>
    <property type="match status" value="2"/>
</dbReference>
<feature type="compositionally biased region" description="Low complexity" evidence="1">
    <location>
        <begin position="345"/>
        <end position="371"/>
    </location>
</feature>
<proteinExistence type="predicted"/>
<dbReference type="Proteomes" id="UP000770717">
    <property type="component" value="Unassembled WGS sequence"/>
</dbReference>
<feature type="signal peptide" evidence="3">
    <location>
        <begin position="1"/>
        <end position="19"/>
    </location>
</feature>
<dbReference type="OrthoDB" id="9446970at2759"/>
<evidence type="ECO:0000259" key="4">
    <source>
        <dbReference type="PROSITE" id="PS50835"/>
    </source>
</evidence>
<sequence>MFCTVYFLALLSFCTRISGCYYIHANFSRSGLSFLLANIKAGPLLRYSRQTRTSKVTSTDTKGRGNLVLELTHGGLCCVVGTFAQTVIESISEENATLPCQYKTQLTGKYLDIEWLSNDSDHRQKVILSYSGGQVYENKELKGRYSFISQFLDGNAGIFIRSLELSDAGQYTCKVKNAGEYQWSFIHLKILVKPSEPTCWIEGEQIAGRNITLHCNSAAGSLPMTYQWQRKKHQEYSGSSFTPHESTQKLLLQNVSKTDNGSYRCIVSNAAGKRICHLHLTVETPVNVAFLAGVTCGSVGGMLFLFLICWYLFRKKELKKRKEDEFLNEIREDAEAPKAGLMKPGSSSSGSRSSRSGSSSTRSTTNSASRSQRTLSTQEAPQGDSRHHCLEQI</sequence>
<name>A0A8J6K8D9_ELECQ</name>
<dbReference type="InterPro" id="IPR013106">
    <property type="entry name" value="Ig_V-set"/>
</dbReference>
<reference evidence="5" key="1">
    <citation type="thesis" date="2020" institute="ProQuest LLC" country="789 East Eisenhower Parkway, Ann Arbor, MI, USA">
        <title>Comparative Genomics and Chromosome Evolution.</title>
        <authorList>
            <person name="Mudd A.B."/>
        </authorList>
    </citation>
    <scope>NUCLEOTIDE SEQUENCE</scope>
    <source>
        <strain evidence="5">HN-11 Male</strain>
        <tissue evidence="5">Kidney and liver</tissue>
    </source>
</reference>
<evidence type="ECO:0000256" key="1">
    <source>
        <dbReference type="SAM" id="MobiDB-lite"/>
    </source>
</evidence>
<evidence type="ECO:0000256" key="3">
    <source>
        <dbReference type="SAM" id="SignalP"/>
    </source>
</evidence>
<dbReference type="Gene3D" id="2.60.40.10">
    <property type="entry name" value="Immunoglobulins"/>
    <property type="match status" value="2"/>
</dbReference>
<organism evidence="5 6">
    <name type="scientific">Eleutherodactylus coqui</name>
    <name type="common">Puerto Rican coqui</name>
    <dbReference type="NCBI Taxonomy" id="57060"/>
    <lineage>
        <taxon>Eukaryota</taxon>
        <taxon>Metazoa</taxon>
        <taxon>Chordata</taxon>
        <taxon>Craniata</taxon>
        <taxon>Vertebrata</taxon>
        <taxon>Euteleostomi</taxon>
        <taxon>Amphibia</taxon>
        <taxon>Batrachia</taxon>
        <taxon>Anura</taxon>
        <taxon>Neobatrachia</taxon>
        <taxon>Hyloidea</taxon>
        <taxon>Eleutherodactylidae</taxon>
        <taxon>Eleutherodactylinae</taxon>
        <taxon>Eleutherodactylus</taxon>
        <taxon>Eleutherodactylus</taxon>
    </lineage>
</organism>
<accession>A0A8J6K8D9</accession>
<dbReference type="SMART" id="SM00409">
    <property type="entry name" value="IG"/>
    <property type="match status" value="2"/>
</dbReference>
<dbReference type="InterPro" id="IPR003599">
    <property type="entry name" value="Ig_sub"/>
</dbReference>
<dbReference type="PANTHER" id="PTHR44783:SF1">
    <property type="entry name" value="CXADR-LIKE MEMBRANE PROTEIN"/>
    <property type="match status" value="1"/>
</dbReference>
<gene>
    <name evidence="5" type="ORF">GDO78_011246</name>
</gene>
<comment type="caution">
    <text evidence="5">The sequence shown here is derived from an EMBL/GenBank/DDBJ whole genome shotgun (WGS) entry which is preliminary data.</text>
</comment>
<dbReference type="InterPro" id="IPR036179">
    <property type="entry name" value="Ig-like_dom_sf"/>
</dbReference>
<keyword evidence="3" id="KW-0732">Signal</keyword>
<evidence type="ECO:0000313" key="6">
    <source>
        <dbReference type="Proteomes" id="UP000770717"/>
    </source>
</evidence>
<evidence type="ECO:0000313" key="5">
    <source>
        <dbReference type="EMBL" id="KAG9482450.1"/>
    </source>
</evidence>
<dbReference type="InterPro" id="IPR042454">
    <property type="entry name" value="CLMP"/>
</dbReference>
<keyword evidence="2" id="KW-0812">Transmembrane</keyword>
<dbReference type="EMBL" id="WNTK01000006">
    <property type="protein sequence ID" value="KAG9482450.1"/>
    <property type="molecule type" value="Genomic_DNA"/>
</dbReference>
<evidence type="ECO:0000256" key="2">
    <source>
        <dbReference type="SAM" id="Phobius"/>
    </source>
</evidence>
<dbReference type="PANTHER" id="PTHR44783">
    <property type="entry name" value="CXADR-LIKE MEMBRANE PROTEIN"/>
    <property type="match status" value="1"/>
</dbReference>
<keyword evidence="2" id="KW-1133">Transmembrane helix</keyword>
<protein>
    <recommendedName>
        <fullName evidence="4">Ig-like domain-containing protein</fullName>
    </recommendedName>
</protein>
<feature type="transmembrane region" description="Helical" evidence="2">
    <location>
        <begin position="288"/>
        <end position="313"/>
    </location>
</feature>
<feature type="compositionally biased region" description="Basic and acidic residues" evidence="1">
    <location>
        <begin position="384"/>
        <end position="393"/>
    </location>
</feature>
<dbReference type="SMART" id="SM00408">
    <property type="entry name" value="IGc2"/>
    <property type="match status" value="2"/>
</dbReference>
<dbReference type="Pfam" id="PF13927">
    <property type="entry name" value="Ig_3"/>
    <property type="match status" value="1"/>
</dbReference>
<dbReference type="GO" id="GO:0005881">
    <property type="term" value="C:cytoplasmic microtubule"/>
    <property type="evidence" value="ECO:0007669"/>
    <property type="project" value="InterPro"/>
</dbReference>
<feature type="domain" description="Ig-like" evidence="4">
    <location>
        <begin position="202"/>
        <end position="281"/>
    </location>
</feature>
<dbReference type="InterPro" id="IPR007110">
    <property type="entry name" value="Ig-like_dom"/>
</dbReference>
<dbReference type="PROSITE" id="PS50835">
    <property type="entry name" value="IG_LIKE"/>
    <property type="match status" value="2"/>
</dbReference>
<dbReference type="Pfam" id="PF07686">
    <property type="entry name" value="V-set"/>
    <property type="match status" value="1"/>
</dbReference>
<feature type="chain" id="PRO_5035167084" description="Ig-like domain-containing protein" evidence="3">
    <location>
        <begin position="20"/>
        <end position="393"/>
    </location>
</feature>